<dbReference type="RefSeq" id="WP_219353243.1">
    <property type="nucleotide sequence ID" value="NZ_CP080034.1"/>
</dbReference>
<feature type="region of interest" description="Disordered" evidence="1">
    <location>
        <begin position="1"/>
        <end position="34"/>
    </location>
</feature>
<protein>
    <recommendedName>
        <fullName evidence="4">TonB-dependent receptor</fullName>
    </recommendedName>
</protein>
<sequence length="81" mass="8501">MKSDNSAELSQANTRPNLEQPKTNRRETNRRGLGTTSLVALATALTMVPLSQAFAQTASEVDSIVVVGSQIAKSSVPTLSG</sequence>
<gene>
    <name evidence="2" type="ORF">KWG56_00140</name>
</gene>
<evidence type="ECO:0000313" key="3">
    <source>
        <dbReference type="Proteomes" id="UP000824334"/>
    </source>
</evidence>
<dbReference type="EMBL" id="CP080034">
    <property type="protein sequence ID" value="QYC10479.1"/>
    <property type="molecule type" value="Genomic_DNA"/>
</dbReference>
<feature type="compositionally biased region" description="Polar residues" evidence="1">
    <location>
        <begin position="1"/>
        <end position="21"/>
    </location>
</feature>
<reference evidence="2 3" key="1">
    <citation type="submission" date="2021-07" db="EMBL/GenBank/DDBJ databases">
        <title>Isolation and characterization of bacteria from a gold mining with a capacity of golden bioaccumulation.</title>
        <authorList>
            <person name="Yang X.J."/>
        </authorList>
    </citation>
    <scope>NUCLEOTIDE SEQUENCE [LARGE SCALE GENOMIC DNA]</scope>
    <source>
        <strain evidence="2 3">Au29</strain>
    </source>
</reference>
<evidence type="ECO:0000256" key="1">
    <source>
        <dbReference type="SAM" id="MobiDB-lite"/>
    </source>
</evidence>
<evidence type="ECO:0000313" key="2">
    <source>
        <dbReference type="EMBL" id="QYC10479.1"/>
    </source>
</evidence>
<dbReference type="Proteomes" id="UP000824334">
    <property type="component" value="Chromosome"/>
</dbReference>
<dbReference type="GeneID" id="94373652"/>
<proteinExistence type="predicted"/>
<accession>A0ABX8TIJ1</accession>
<organism evidence="2 3">
    <name type="scientific">Brevundimonas nasdae</name>
    <dbReference type="NCBI Taxonomy" id="172043"/>
    <lineage>
        <taxon>Bacteria</taxon>
        <taxon>Pseudomonadati</taxon>
        <taxon>Pseudomonadota</taxon>
        <taxon>Alphaproteobacteria</taxon>
        <taxon>Caulobacterales</taxon>
        <taxon>Caulobacteraceae</taxon>
        <taxon>Brevundimonas</taxon>
    </lineage>
</organism>
<dbReference type="PROSITE" id="PS00430">
    <property type="entry name" value="TONB_DEPENDENT_REC_1"/>
    <property type="match status" value="1"/>
</dbReference>
<dbReference type="InterPro" id="IPR010916">
    <property type="entry name" value="TonB_box_CS"/>
</dbReference>
<keyword evidence="3" id="KW-1185">Reference proteome</keyword>
<name>A0ABX8TIJ1_9CAUL</name>
<evidence type="ECO:0008006" key="4">
    <source>
        <dbReference type="Google" id="ProtNLM"/>
    </source>
</evidence>